<keyword evidence="10" id="KW-0560">Oxidoreductase</keyword>
<evidence type="ECO:0000259" key="13">
    <source>
        <dbReference type="Pfam" id="PF10590"/>
    </source>
</evidence>
<dbReference type="InterPro" id="IPR012349">
    <property type="entry name" value="Split_barrel_FMN-bd"/>
</dbReference>
<keyword evidence="8" id="KW-0285">Flavoprotein</keyword>
<evidence type="ECO:0000256" key="6">
    <source>
        <dbReference type="ARBA" id="ARBA00011738"/>
    </source>
</evidence>
<reference evidence="14" key="1">
    <citation type="journal article" date="2020" name="G3 (Bethesda)">
        <title>High-Quality Assemblies for Three Invasive Social Wasps from the &lt;i&gt;Vespula&lt;/i&gt; Genus.</title>
        <authorList>
            <person name="Harrop T.W.R."/>
            <person name="Guhlin J."/>
            <person name="McLaughlin G.M."/>
            <person name="Permina E."/>
            <person name="Stockwell P."/>
            <person name="Gilligan J."/>
            <person name="Le Lec M.F."/>
            <person name="Gruber M.A.M."/>
            <person name="Quinn O."/>
            <person name="Lovegrove M."/>
            <person name="Duncan E.J."/>
            <person name="Remnant E.J."/>
            <person name="Van Eeckhoven J."/>
            <person name="Graham B."/>
            <person name="Knapp R.A."/>
            <person name="Langford K.W."/>
            <person name="Kronenberg Z."/>
            <person name="Press M.O."/>
            <person name="Eacker S.M."/>
            <person name="Wilson-Rankin E.E."/>
            <person name="Purcell J."/>
            <person name="Lester P.J."/>
            <person name="Dearden P.K."/>
        </authorList>
    </citation>
    <scope>NUCLEOTIDE SEQUENCE</scope>
    <source>
        <strain evidence="14">Marl-1</strain>
    </source>
</reference>
<gene>
    <name evidence="14" type="ORF">HZH66_012471</name>
</gene>
<dbReference type="EC" id="1.4.3.5" evidence="7"/>
<dbReference type="GO" id="GO:0004733">
    <property type="term" value="F:pyridoxamine phosphate oxidase activity"/>
    <property type="evidence" value="ECO:0007669"/>
    <property type="project" value="UniProtKB-EC"/>
</dbReference>
<name>A0A834JAX6_VESVU</name>
<dbReference type="InterPro" id="IPR000659">
    <property type="entry name" value="Pyridox_Oxase"/>
</dbReference>
<dbReference type="GO" id="GO:0008615">
    <property type="term" value="P:pyridoxine biosynthetic process"/>
    <property type="evidence" value="ECO:0007669"/>
    <property type="project" value="UniProtKB-KW"/>
</dbReference>
<dbReference type="PROSITE" id="PS01064">
    <property type="entry name" value="PYRIDOX_OXIDASE"/>
    <property type="match status" value="1"/>
</dbReference>
<evidence type="ECO:0000256" key="10">
    <source>
        <dbReference type="ARBA" id="ARBA00023002"/>
    </source>
</evidence>
<dbReference type="NCBIfam" id="NF004231">
    <property type="entry name" value="PRK05679.1"/>
    <property type="match status" value="1"/>
</dbReference>
<dbReference type="PANTHER" id="PTHR10851:SF0">
    <property type="entry name" value="PYRIDOXINE-5'-PHOSPHATE OXIDASE"/>
    <property type="match status" value="1"/>
</dbReference>
<organism evidence="14 15">
    <name type="scientific">Vespula vulgaris</name>
    <name type="common">Yellow jacket</name>
    <name type="synonym">Wasp</name>
    <dbReference type="NCBI Taxonomy" id="7454"/>
    <lineage>
        <taxon>Eukaryota</taxon>
        <taxon>Metazoa</taxon>
        <taxon>Ecdysozoa</taxon>
        <taxon>Arthropoda</taxon>
        <taxon>Hexapoda</taxon>
        <taxon>Insecta</taxon>
        <taxon>Pterygota</taxon>
        <taxon>Neoptera</taxon>
        <taxon>Endopterygota</taxon>
        <taxon>Hymenoptera</taxon>
        <taxon>Apocrita</taxon>
        <taxon>Aculeata</taxon>
        <taxon>Vespoidea</taxon>
        <taxon>Vespidae</taxon>
        <taxon>Vespinae</taxon>
        <taxon>Vespula</taxon>
    </lineage>
</organism>
<evidence type="ECO:0000256" key="5">
    <source>
        <dbReference type="ARBA" id="ARBA00007301"/>
    </source>
</evidence>
<dbReference type="Gene3D" id="2.30.110.10">
    <property type="entry name" value="Electron Transport, Fmn-binding Protein, Chain A"/>
    <property type="match status" value="1"/>
</dbReference>
<evidence type="ECO:0000256" key="9">
    <source>
        <dbReference type="ARBA" id="ARBA00022643"/>
    </source>
</evidence>
<evidence type="ECO:0000256" key="8">
    <source>
        <dbReference type="ARBA" id="ARBA00022630"/>
    </source>
</evidence>
<dbReference type="InterPro" id="IPR011576">
    <property type="entry name" value="Pyridox_Oxase_N"/>
</dbReference>
<protein>
    <recommendedName>
        <fullName evidence="7">pyridoxal 5'-phosphate synthase</fullName>
        <ecNumber evidence="7">1.4.3.5</ecNumber>
    </recommendedName>
</protein>
<evidence type="ECO:0000256" key="3">
    <source>
        <dbReference type="ARBA" id="ARBA00004738"/>
    </source>
</evidence>
<dbReference type="Pfam" id="PF10590">
    <property type="entry name" value="PNP_phzG_C"/>
    <property type="match status" value="1"/>
</dbReference>
<evidence type="ECO:0000313" key="15">
    <source>
        <dbReference type="Proteomes" id="UP000614350"/>
    </source>
</evidence>
<proteinExistence type="inferred from homology"/>
<dbReference type="Proteomes" id="UP000614350">
    <property type="component" value="Unassembled WGS sequence"/>
</dbReference>
<evidence type="ECO:0000313" key="14">
    <source>
        <dbReference type="EMBL" id="KAF7384221.1"/>
    </source>
</evidence>
<dbReference type="HAMAP" id="MF_01629">
    <property type="entry name" value="PdxH"/>
    <property type="match status" value="1"/>
</dbReference>
<comment type="subunit">
    <text evidence="6">Homodimer.</text>
</comment>
<dbReference type="GO" id="GO:0010181">
    <property type="term" value="F:FMN binding"/>
    <property type="evidence" value="ECO:0007669"/>
    <property type="project" value="InterPro"/>
</dbReference>
<feature type="domain" description="Pyridoxine 5'-phosphate oxidase dimerisation C-terminal" evidence="13">
    <location>
        <begin position="182"/>
        <end position="236"/>
    </location>
</feature>
<comment type="pathway">
    <text evidence="3">Cofactor metabolism; pyridoxal 5'-phosphate salvage; pyridoxal 5'-phosphate from pyridoxamine 5'-phosphate: step 1/1.</text>
</comment>
<dbReference type="PANTHER" id="PTHR10851">
    <property type="entry name" value="PYRIDOXINE-5-PHOSPHATE OXIDASE"/>
    <property type="match status" value="1"/>
</dbReference>
<comment type="cofactor">
    <cofactor evidence="1">
        <name>FMN</name>
        <dbReference type="ChEBI" id="CHEBI:58210"/>
    </cofactor>
</comment>
<dbReference type="Pfam" id="PF01243">
    <property type="entry name" value="PNPOx_N"/>
    <property type="match status" value="1"/>
</dbReference>
<accession>A0A834JAX6</accession>
<comment type="caution">
    <text evidence="14">The sequence shown here is derived from an EMBL/GenBank/DDBJ whole genome shotgun (WGS) entry which is preliminary data.</text>
</comment>
<dbReference type="UniPathway" id="UPA01068">
    <property type="reaction ID" value="UER00304"/>
</dbReference>
<evidence type="ECO:0000256" key="4">
    <source>
        <dbReference type="ARBA" id="ARBA00005037"/>
    </source>
</evidence>
<evidence type="ECO:0000256" key="2">
    <source>
        <dbReference type="ARBA" id="ARBA00003691"/>
    </source>
</evidence>
<comment type="similarity">
    <text evidence="5">Belongs to the pyridoxamine 5'-phosphate oxidase family.</text>
</comment>
<evidence type="ECO:0000256" key="11">
    <source>
        <dbReference type="ARBA" id="ARBA00023096"/>
    </source>
</evidence>
<dbReference type="AlphaFoldDB" id="A0A834JAX6"/>
<keyword evidence="9" id="KW-0288">FMN</keyword>
<comment type="function">
    <text evidence="2">Catalyzes the oxidation of either pyridoxine 5'-phosphate (PNP) or pyridoxamine 5'-phosphate (PMP) into pyridoxal 5'-phosphate (PLP).</text>
</comment>
<dbReference type="InterPro" id="IPR019576">
    <property type="entry name" value="Pyridoxamine_oxidase_dimer_C"/>
</dbReference>
<comment type="pathway">
    <text evidence="4">Cofactor metabolism; pyridoxal 5'-phosphate salvage; pyridoxal 5'-phosphate from pyridoxine 5'-phosphate: step 1/1.</text>
</comment>
<evidence type="ECO:0000256" key="1">
    <source>
        <dbReference type="ARBA" id="ARBA00001917"/>
    </source>
</evidence>
<evidence type="ECO:0000259" key="12">
    <source>
        <dbReference type="Pfam" id="PF01243"/>
    </source>
</evidence>
<dbReference type="EMBL" id="JACSEA010000016">
    <property type="protein sequence ID" value="KAF7384221.1"/>
    <property type="molecule type" value="Genomic_DNA"/>
</dbReference>
<dbReference type="NCBIfam" id="TIGR00558">
    <property type="entry name" value="pdxH"/>
    <property type="match status" value="1"/>
</dbReference>
<sequence>MSSMPHNVNIGDMRIKYKDRNETFIEENLISKEPMGQFKTWFNEACESPHILEPNAVFLGTATKDGLPSVRTVLLKSFDLEGFKFYTNYNSRKGKELEQNPNAAMTFYWEPLHRAVRIEGTVEKTSAKDSDEYFNSRPFPSQIGSMSSKQSTVIANRHTLIVKERELLAQYTEENIKRPDWWGGYIVKPKSVEFWQGQSDRLHDRIRFRRPISGEKIDNIFVHKGENGWVYERLSP</sequence>
<dbReference type="PIRSF" id="PIRSF000190">
    <property type="entry name" value="Pyd_amn-ph_oxd"/>
    <property type="match status" value="1"/>
</dbReference>
<keyword evidence="11" id="KW-0664">Pyridoxine biosynthesis</keyword>
<dbReference type="InterPro" id="IPR019740">
    <property type="entry name" value="Pyridox_Oxase_CS"/>
</dbReference>
<keyword evidence="15" id="KW-1185">Reference proteome</keyword>
<dbReference type="FunFam" id="2.30.110.10:FF:000005">
    <property type="entry name" value="NAD(P)H-hydrate epimerase"/>
    <property type="match status" value="1"/>
</dbReference>
<feature type="domain" description="Pyridoxamine 5'-phosphate oxidase N-terminal" evidence="12">
    <location>
        <begin position="51"/>
        <end position="163"/>
    </location>
</feature>
<dbReference type="SUPFAM" id="SSF50475">
    <property type="entry name" value="FMN-binding split barrel"/>
    <property type="match status" value="1"/>
</dbReference>
<evidence type="ECO:0000256" key="7">
    <source>
        <dbReference type="ARBA" id="ARBA00012801"/>
    </source>
</evidence>